<evidence type="ECO:0000256" key="1">
    <source>
        <dbReference type="SAM" id="MobiDB-lite"/>
    </source>
</evidence>
<feature type="non-terminal residue" evidence="2">
    <location>
        <position position="1"/>
    </location>
</feature>
<organism evidence="2 3">
    <name type="scientific">Prorocentrum cordatum</name>
    <dbReference type="NCBI Taxonomy" id="2364126"/>
    <lineage>
        <taxon>Eukaryota</taxon>
        <taxon>Sar</taxon>
        <taxon>Alveolata</taxon>
        <taxon>Dinophyceae</taxon>
        <taxon>Prorocentrales</taxon>
        <taxon>Prorocentraceae</taxon>
        <taxon>Prorocentrum</taxon>
    </lineage>
</organism>
<feature type="compositionally biased region" description="Low complexity" evidence="1">
    <location>
        <begin position="182"/>
        <end position="191"/>
    </location>
</feature>
<dbReference type="Proteomes" id="UP001189429">
    <property type="component" value="Unassembled WGS sequence"/>
</dbReference>
<sequence length="265" mass="27397">PRNGSGGGKLAHLGQASRFSAGAHQAACGHSARSLAVAASAPWPRGARAGSPRRSAHDSGVRFGSLVCSGDAGSTQDSQGGPVFRGQPSRGPGGPRASKAERPAEGTFGHGHCQQHPICAGAAGQGRGAPGGRRREAPGQRGGHRAGACGRRGERRGEPARGPDRGAPQEEDQAQARCGDPAAGRPRALMRAPRRRRKRSALGAAHVDEQAKRHTQQSRRLLHRSLPPSLLCPPPLSLPPFSCSGALVSIIIASVTTVVPRRRPV</sequence>
<feature type="compositionally biased region" description="Low complexity" evidence="1">
    <location>
        <begin position="41"/>
        <end position="53"/>
    </location>
</feature>
<reference evidence="2" key="1">
    <citation type="submission" date="2023-10" db="EMBL/GenBank/DDBJ databases">
        <authorList>
            <person name="Chen Y."/>
            <person name="Shah S."/>
            <person name="Dougan E. K."/>
            <person name="Thang M."/>
            <person name="Chan C."/>
        </authorList>
    </citation>
    <scope>NUCLEOTIDE SEQUENCE [LARGE SCALE GENOMIC DNA]</scope>
</reference>
<proteinExistence type="predicted"/>
<comment type="caution">
    <text evidence="2">The sequence shown here is derived from an EMBL/GenBank/DDBJ whole genome shotgun (WGS) entry which is preliminary data.</text>
</comment>
<evidence type="ECO:0000313" key="2">
    <source>
        <dbReference type="EMBL" id="CAK0812912.1"/>
    </source>
</evidence>
<feature type="region of interest" description="Disordered" evidence="1">
    <location>
        <begin position="30"/>
        <end position="219"/>
    </location>
</feature>
<name>A0ABN9R3R9_9DINO</name>
<feature type="compositionally biased region" description="Basic and acidic residues" evidence="1">
    <location>
        <begin position="151"/>
        <end position="168"/>
    </location>
</feature>
<accession>A0ABN9R3R9</accession>
<protein>
    <submittedName>
        <fullName evidence="2">Uncharacterized protein</fullName>
    </submittedName>
</protein>
<evidence type="ECO:0000313" key="3">
    <source>
        <dbReference type="Proteomes" id="UP001189429"/>
    </source>
</evidence>
<gene>
    <name evidence="2" type="ORF">PCOR1329_LOCUS17038</name>
</gene>
<dbReference type="EMBL" id="CAUYUJ010005252">
    <property type="protein sequence ID" value="CAK0812912.1"/>
    <property type="molecule type" value="Genomic_DNA"/>
</dbReference>
<keyword evidence="3" id="KW-1185">Reference proteome</keyword>